<evidence type="ECO:0000313" key="3">
    <source>
        <dbReference type="RefSeq" id="XP_019098479.1"/>
    </source>
</evidence>
<dbReference type="PANTHER" id="PTHR31639">
    <property type="entry name" value="F-BOX PROTEIN-LIKE"/>
    <property type="match status" value="1"/>
</dbReference>
<sequence length="249" mass="28960">MIISLLPFKESVRTSVLSKRWRNLCRETTSLVFKEYEFVTLWKFDRDVVRDRVFFVGVMLEWISKFTGKVIQNFEIHLSEPRGFEGDLMSLIEFASSRQVKSFVLDFSDHAPTDLLSSTDCILRCKCPQKKELDASHMFFNLLNVRSLSLCSFFLQMIQNCDDPMALHDTMKTRHLVLRTNMHPSDFGGINSCPELESLTFDFVRIWSTLVIDPVTHWLTSKSYECLEKTLKVVKVKNFHGSSKELPLL</sequence>
<name>A0ABM1RHJ1_CAMSA</name>
<dbReference type="SUPFAM" id="SSF81383">
    <property type="entry name" value="F-box domain"/>
    <property type="match status" value="1"/>
</dbReference>
<dbReference type="Pfam" id="PF00646">
    <property type="entry name" value="F-box"/>
    <property type="match status" value="1"/>
</dbReference>
<gene>
    <name evidence="3" type="primary">LOC104791125</name>
</gene>
<evidence type="ECO:0000259" key="1">
    <source>
        <dbReference type="Pfam" id="PF00646"/>
    </source>
</evidence>
<dbReference type="PANTHER" id="PTHR31639:SF143">
    <property type="entry name" value="F-BOX DOMAIN-CONTAINING PROTEIN"/>
    <property type="match status" value="1"/>
</dbReference>
<keyword evidence="2" id="KW-1185">Reference proteome</keyword>
<dbReference type="InterPro" id="IPR001810">
    <property type="entry name" value="F-box_dom"/>
</dbReference>
<dbReference type="GeneID" id="104791125"/>
<feature type="domain" description="F-box" evidence="1">
    <location>
        <begin position="1"/>
        <end position="26"/>
    </location>
</feature>
<dbReference type="Proteomes" id="UP000694864">
    <property type="component" value="Chromosome 1"/>
</dbReference>
<dbReference type="InterPro" id="IPR036047">
    <property type="entry name" value="F-box-like_dom_sf"/>
</dbReference>
<evidence type="ECO:0000313" key="2">
    <source>
        <dbReference type="Proteomes" id="UP000694864"/>
    </source>
</evidence>
<reference evidence="2" key="1">
    <citation type="journal article" date="2014" name="Nat. Commun.">
        <title>The emerging biofuel crop Camelina sativa retains a highly undifferentiated hexaploid genome structure.</title>
        <authorList>
            <person name="Kagale S."/>
            <person name="Koh C."/>
            <person name="Nixon J."/>
            <person name="Bollina V."/>
            <person name="Clarke W.E."/>
            <person name="Tuteja R."/>
            <person name="Spillane C."/>
            <person name="Robinson S.J."/>
            <person name="Links M.G."/>
            <person name="Clarke C."/>
            <person name="Higgins E.E."/>
            <person name="Huebert T."/>
            <person name="Sharpe A.G."/>
            <person name="Parkin I.A."/>
        </authorList>
    </citation>
    <scope>NUCLEOTIDE SEQUENCE [LARGE SCALE GENOMIC DNA]</scope>
    <source>
        <strain evidence="2">cv. DH55</strain>
    </source>
</reference>
<organism evidence="2 3">
    <name type="scientific">Camelina sativa</name>
    <name type="common">False flax</name>
    <name type="synonym">Myagrum sativum</name>
    <dbReference type="NCBI Taxonomy" id="90675"/>
    <lineage>
        <taxon>Eukaryota</taxon>
        <taxon>Viridiplantae</taxon>
        <taxon>Streptophyta</taxon>
        <taxon>Embryophyta</taxon>
        <taxon>Tracheophyta</taxon>
        <taxon>Spermatophyta</taxon>
        <taxon>Magnoliopsida</taxon>
        <taxon>eudicotyledons</taxon>
        <taxon>Gunneridae</taxon>
        <taxon>Pentapetalae</taxon>
        <taxon>rosids</taxon>
        <taxon>malvids</taxon>
        <taxon>Brassicales</taxon>
        <taxon>Brassicaceae</taxon>
        <taxon>Camelineae</taxon>
        <taxon>Camelina</taxon>
    </lineage>
</organism>
<dbReference type="RefSeq" id="XP_019098479.1">
    <property type="nucleotide sequence ID" value="XM_019242934.1"/>
</dbReference>
<proteinExistence type="predicted"/>
<reference evidence="3" key="2">
    <citation type="submission" date="2025-08" db="UniProtKB">
        <authorList>
            <consortium name="RefSeq"/>
        </authorList>
    </citation>
    <scope>IDENTIFICATION</scope>
    <source>
        <tissue evidence="3">Leaf</tissue>
    </source>
</reference>
<protein>
    <submittedName>
        <fullName evidence="3">F-box/LRR-repeat protein At1g56400</fullName>
    </submittedName>
</protein>
<accession>A0ABM1RHJ1</accession>